<dbReference type="Pfam" id="PF13411">
    <property type="entry name" value="MerR_1"/>
    <property type="match status" value="1"/>
</dbReference>
<feature type="domain" description="HTH merR-type" evidence="1">
    <location>
        <begin position="8"/>
        <end position="55"/>
    </location>
</feature>
<reference evidence="2" key="1">
    <citation type="submission" date="2018-05" db="EMBL/GenBank/DDBJ databases">
        <authorList>
            <person name="Lanie J.A."/>
            <person name="Ng W.-L."/>
            <person name="Kazmierczak K.M."/>
            <person name="Andrzejewski T.M."/>
            <person name="Davidsen T.M."/>
            <person name="Wayne K.J."/>
            <person name="Tettelin H."/>
            <person name="Glass J.I."/>
            <person name="Rusch D."/>
            <person name="Podicherti R."/>
            <person name="Tsui H.-C.T."/>
            <person name="Winkler M.E."/>
        </authorList>
    </citation>
    <scope>NUCLEOTIDE SEQUENCE</scope>
</reference>
<feature type="non-terminal residue" evidence="2">
    <location>
        <position position="55"/>
    </location>
</feature>
<dbReference type="GO" id="GO:0006355">
    <property type="term" value="P:regulation of DNA-templated transcription"/>
    <property type="evidence" value="ECO:0007669"/>
    <property type="project" value="InterPro"/>
</dbReference>
<accession>A0A382RJS7</accession>
<sequence length="55" mass="6653">MINKNTGKVSTHTLRFWEREFKQIKPKIFAGNRRYYNINTIKILKKIKFLLKVKG</sequence>
<name>A0A382RJS7_9ZZZZ</name>
<evidence type="ECO:0000259" key="1">
    <source>
        <dbReference type="Pfam" id="PF13411"/>
    </source>
</evidence>
<dbReference type="EMBL" id="UINC01122254">
    <property type="protein sequence ID" value="SVC97954.1"/>
    <property type="molecule type" value="Genomic_DNA"/>
</dbReference>
<organism evidence="2">
    <name type="scientific">marine metagenome</name>
    <dbReference type="NCBI Taxonomy" id="408172"/>
    <lineage>
        <taxon>unclassified sequences</taxon>
        <taxon>metagenomes</taxon>
        <taxon>ecological metagenomes</taxon>
    </lineage>
</organism>
<dbReference type="Gene3D" id="1.10.1660.10">
    <property type="match status" value="1"/>
</dbReference>
<dbReference type="InterPro" id="IPR000551">
    <property type="entry name" value="MerR-type_HTH_dom"/>
</dbReference>
<dbReference type="AlphaFoldDB" id="A0A382RJS7"/>
<dbReference type="InterPro" id="IPR009061">
    <property type="entry name" value="DNA-bd_dom_put_sf"/>
</dbReference>
<gene>
    <name evidence="2" type="ORF">METZ01_LOCUS350808</name>
</gene>
<proteinExistence type="predicted"/>
<protein>
    <recommendedName>
        <fullName evidence="1">HTH merR-type domain-containing protein</fullName>
    </recommendedName>
</protein>
<evidence type="ECO:0000313" key="2">
    <source>
        <dbReference type="EMBL" id="SVC97954.1"/>
    </source>
</evidence>
<dbReference type="GO" id="GO:0003677">
    <property type="term" value="F:DNA binding"/>
    <property type="evidence" value="ECO:0007669"/>
    <property type="project" value="InterPro"/>
</dbReference>
<dbReference type="SUPFAM" id="SSF46955">
    <property type="entry name" value="Putative DNA-binding domain"/>
    <property type="match status" value="1"/>
</dbReference>